<evidence type="ECO:0000313" key="4">
    <source>
        <dbReference type="EMBL" id="CAI3997099.1"/>
    </source>
</evidence>
<name>A0A9P1G143_9DINO</name>
<evidence type="ECO:0000256" key="1">
    <source>
        <dbReference type="PROSITE-ProRule" id="PRU00047"/>
    </source>
</evidence>
<dbReference type="GO" id="GO:0003676">
    <property type="term" value="F:nucleic acid binding"/>
    <property type="evidence" value="ECO:0007669"/>
    <property type="project" value="InterPro"/>
</dbReference>
<dbReference type="PROSITE" id="PS50158">
    <property type="entry name" value="ZF_CCHC"/>
    <property type="match status" value="1"/>
</dbReference>
<reference evidence="4" key="1">
    <citation type="submission" date="2022-10" db="EMBL/GenBank/DDBJ databases">
        <authorList>
            <person name="Chen Y."/>
            <person name="Dougan E. K."/>
            <person name="Chan C."/>
            <person name="Rhodes N."/>
            <person name="Thang M."/>
        </authorList>
    </citation>
    <scope>NUCLEOTIDE SEQUENCE</scope>
</reference>
<comment type="caution">
    <text evidence="4">The sequence shown here is derived from an EMBL/GenBank/DDBJ whole genome shotgun (WGS) entry which is preliminary data.</text>
</comment>
<dbReference type="InterPro" id="IPR036875">
    <property type="entry name" value="Znf_CCHC_sf"/>
</dbReference>
<proteinExistence type="predicted"/>
<feature type="region of interest" description="Disordered" evidence="2">
    <location>
        <begin position="299"/>
        <end position="319"/>
    </location>
</feature>
<evidence type="ECO:0000313" key="6">
    <source>
        <dbReference type="Proteomes" id="UP001152797"/>
    </source>
</evidence>
<evidence type="ECO:0000256" key="2">
    <source>
        <dbReference type="SAM" id="MobiDB-lite"/>
    </source>
</evidence>
<feature type="domain" description="CCHC-type" evidence="3">
    <location>
        <begin position="291"/>
        <end position="306"/>
    </location>
</feature>
<dbReference type="Gene3D" id="4.10.60.10">
    <property type="entry name" value="Zinc finger, CCHC-type"/>
    <property type="match status" value="1"/>
</dbReference>
<organism evidence="4">
    <name type="scientific">Cladocopium goreaui</name>
    <dbReference type="NCBI Taxonomy" id="2562237"/>
    <lineage>
        <taxon>Eukaryota</taxon>
        <taxon>Sar</taxon>
        <taxon>Alveolata</taxon>
        <taxon>Dinophyceae</taxon>
        <taxon>Suessiales</taxon>
        <taxon>Symbiodiniaceae</taxon>
        <taxon>Cladocopium</taxon>
    </lineage>
</organism>
<keyword evidence="1" id="KW-0863">Zinc-finger</keyword>
<dbReference type="SUPFAM" id="SSF57756">
    <property type="entry name" value="Retrovirus zinc finger-like domains"/>
    <property type="match status" value="1"/>
</dbReference>
<feature type="compositionally biased region" description="Low complexity" evidence="2">
    <location>
        <begin position="265"/>
        <end position="274"/>
    </location>
</feature>
<keyword evidence="1" id="KW-0479">Metal-binding</keyword>
<keyword evidence="6" id="KW-1185">Reference proteome</keyword>
<feature type="compositionally biased region" description="Basic and acidic residues" evidence="2">
    <location>
        <begin position="565"/>
        <end position="577"/>
    </location>
</feature>
<dbReference type="InterPro" id="IPR001878">
    <property type="entry name" value="Znf_CCHC"/>
</dbReference>
<dbReference type="EMBL" id="CAMXCT020002289">
    <property type="protein sequence ID" value="CAL1150474.1"/>
    <property type="molecule type" value="Genomic_DNA"/>
</dbReference>
<feature type="region of interest" description="Disordered" evidence="2">
    <location>
        <begin position="1251"/>
        <end position="1271"/>
    </location>
</feature>
<dbReference type="Proteomes" id="UP001152797">
    <property type="component" value="Unassembled WGS sequence"/>
</dbReference>
<protein>
    <submittedName>
        <fullName evidence="5">Iron sulfur cluster assembly protein 1, mitochondrial</fullName>
    </submittedName>
</protein>
<keyword evidence="1" id="KW-0862">Zinc</keyword>
<dbReference type="EMBL" id="CAMXCT010002289">
    <property type="protein sequence ID" value="CAI3997099.1"/>
    <property type="molecule type" value="Genomic_DNA"/>
</dbReference>
<dbReference type="SMART" id="SM00343">
    <property type="entry name" value="ZnF_C2HC"/>
    <property type="match status" value="1"/>
</dbReference>
<evidence type="ECO:0000313" key="5">
    <source>
        <dbReference type="EMBL" id="CAL4784411.1"/>
    </source>
</evidence>
<reference evidence="5 6" key="2">
    <citation type="submission" date="2024-05" db="EMBL/GenBank/DDBJ databases">
        <authorList>
            <person name="Chen Y."/>
            <person name="Shah S."/>
            <person name="Dougan E. K."/>
            <person name="Thang M."/>
            <person name="Chan C."/>
        </authorList>
    </citation>
    <scope>NUCLEOTIDE SEQUENCE [LARGE SCALE GENOMIC DNA]</scope>
</reference>
<dbReference type="GO" id="GO:0008270">
    <property type="term" value="F:zinc ion binding"/>
    <property type="evidence" value="ECO:0007669"/>
    <property type="project" value="UniProtKB-KW"/>
</dbReference>
<feature type="compositionally biased region" description="Basic residues" evidence="2">
    <location>
        <begin position="248"/>
        <end position="264"/>
    </location>
</feature>
<dbReference type="EMBL" id="CAMXCT030002289">
    <property type="protein sequence ID" value="CAL4784411.1"/>
    <property type="molecule type" value="Genomic_DNA"/>
</dbReference>
<dbReference type="AlphaFoldDB" id="A0A9P1G143"/>
<feature type="compositionally biased region" description="Acidic residues" evidence="2">
    <location>
        <begin position="542"/>
        <end position="564"/>
    </location>
</feature>
<accession>A0A9P1G143</accession>
<feature type="region of interest" description="Disordered" evidence="2">
    <location>
        <begin position="1200"/>
        <end position="1231"/>
    </location>
</feature>
<feature type="compositionally biased region" description="Basic and acidic residues" evidence="2">
    <location>
        <begin position="1257"/>
        <end position="1271"/>
    </location>
</feature>
<feature type="compositionally biased region" description="Acidic residues" evidence="2">
    <location>
        <begin position="1211"/>
        <end position="1226"/>
    </location>
</feature>
<feature type="region of interest" description="Disordered" evidence="2">
    <location>
        <begin position="243"/>
        <end position="281"/>
    </location>
</feature>
<gene>
    <name evidence="4" type="ORF">C1SCF055_LOCUS23514</name>
</gene>
<dbReference type="OrthoDB" id="441589at2759"/>
<sequence>MTGRAWDLVEDLDVEQLSNDGYRKVFERLDKGFQFDPLTELPGDFEKFFMSLSRKQGQTLQDYTQEFTHAERRLRTIHQVDLPEKVRAWFFLRRSGLSKEQRLMVLSSVGHAKLDLDNVQKTMNFVIGQDTKLEGSRWTRTKDSVMYNDETFTSSPWPDDDQWDYMADPAYYEDDYDNQWPDYDACYYEDTENLNADEQDTEGFDTEEYDNIFANFVEARSKLNQMRVNRGFYPVVALVDQNGMKGSGRSKSKGKGKSKGKPKGRGSSPSQKGSFGTAKSRGKAVFGRQICVRCGAAGHQARNCPSQGDRKRKSEDQGDDVMMVESVNDHIDTSLRPEFLSDVAVQDGGAASFLGSYVALRQYLFYLMDLNYPMESIEVYSCHKGFKYGNSQKEISNYCLMLPIFAGHKRRHVLCYAVNGTCPILIGRPLLEKLGLTVDYSNRKYRWNGQPWKPVILGRKNEYLIRLAENFNELVNEEPEILVPDDHEEHIDFSTKLDICHVLMKEEPPEDASCLTAEDGVNDRDEIIECANSPFPMASPEADAEAPNETVEEIPSDGEAEDGNGDMHAEEPNRDETGIPTEFVHTLKDVATVKRLRPSVLTKMIHTAEMEKNKLQKVMAKAGTLGNGVFSPRRKVWEVYVGRGRVTECLRKRGDVDTEIFSYQTGWDFDRAKDRTAFLRRLRNEEPDEVLITPACKLWSSLQELSASESDVRKKKLINLRKVDHDTHLVFTSVVYEAQRRAGRHATTEHPYLSRAWKTKAYNRMQGFDCYVDQCAYGLKLPGDHGEWHPAKKPTTFRTTKKSLYTGLWRQCPGCPYHVPIMGSAKGFGVRSAMAEDYPPRLAKKLADLLAEEPTEEDGDPILPAEEVDADGVAVMEKPEGDEKDDDIILLNARLRGEVGAQAYNYVKRLHKSLGHPQPSVLKKMLMEVQATQDVLKAAEEFKCATCYSRKPPYSVPPAAGLSARNVNDRVMADSAWIDTDDGRKCVVTFLDHATRYVSIRILKTERSEEKGSFTIKTLEEACIYVPHQINNMSMVQGFSPAQWVFGRTPASTHSLTAELFNPGCDALDEPTQFAEVQRRRVMAQRAWISADSDAKLRRAMNKIFNEVKDDVQIGQKVWFWRKAGSGILQKAKWRGPARVVAKEVNEDGKVLILWLTHGTSLVRCSPHQVRPMVEEQGCLTAADPAGALRDLQELRARSTTQFKDIAESDPTLEDMAEEEEPDDYEPSIAGEEVMQEAGEEMRMPLPGIVSSLLTHGDVEREREHQGEPEG</sequence>
<evidence type="ECO:0000259" key="3">
    <source>
        <dbReference type="PROSITE" id="PS50158"/>
    </source>
</evidence>
<feature type="region of interest" description="Disordered" evidence="2">
    <location>
        <begin position="534"/>
        <end position="581"/>
    </location>
</feature>